<dbReference type="NCBIfam" id="TIGR01076">
    <property type="entry name" value="sortase_fam"/>
    <property type="match status" value="1"/>
</dbReference>
<evidence type="ECO:0000256" key="3">
    <source>
        <dbReference type="SAM" id="Phobius"/>
    </source>
</evidence>
<dbReference type="InterPro" id="IPR005754">
    <property type="entry name" value="Sortase"/>
</dbReference>
<keyword evidence="3" id="KW-0812">Transmembrane</keyword>
<keyword evidence="1" id="KW-0378">Hydrolase</keyword>
<dbReference type="GO" id="GO:0016787">
    <property type="term" value="F:hydrolase activity"/>
    <property type="evidence" value="ECO:0007669"/>
    <property type="project" value="UniProtKB-KW"/>
</dbReference>
<keyword evidence="5" id="KW-1185">Reference proteome</keyword>
<reference evidence="4" key="1">
    <citation type="submission" date="2022-10" db="EMBL/GenBank/DDBJ databases">
        <title>Description of Fervidibacillus gen. nov. in the family Fervidibacillaceae fam. nov. with two species, Fervidibacillus albus sp. nov., and Fervidibacillus halotolerans sp. nov., isolated from tidal flat sediments.</title>
        <authorList>
            <person name="Kwon K.K."/>
            <person name="Yang S.-H."/>
        </authorList>
    </citation>
    <scope>NUCLEOTIDE SEQUENCE</scope>
    <source>
        <strain evidence="4">JCM 19140</strain>
    </source>
</reference>
<name>A0AAE3LQ35_9BACI</name>
<dbReference type="InterPro" id="IPR023365">
    <property type="entry name" value="Sortase_dom-sf"/>
</dbReference>
<proteinExistence type="predicted"/>
<dbReference type="AlphaFoldDB" id="A0AAE3LQ35"/>
<dbReference type="EMBL" id="JAOUSF010000002">
    <property type="protein sequence ID" value="MCU9612999.1"/>
    <property type="molecule type" value="Genomic_DNA"/>
</dbReference>
<dbReference type="CDD" id="cd05828">
    <property type="entry name" value="Sortase_D_1"/>
    <property type="match status" value="1"/>
</dbReference>
<keyword evidence="3" id="KW-1133">Transmembrane helix</keyword>
<dbReference type="Proteomes" id="UP001209318">
    <property type="component" value="Unassembled WGS sequence"/>
</dbReference>
<dbReference type="SUPFAM" id="SSF63817">
    <property type="entry name" value="Sortase"/>
    <property type="match status" value="1"/>
</dbReference>
<dbReference type="Pfam" id="PF04203">
    <property type="entry name" value="Sortase"/>
    <property type="match status" value="1"/>
</dbReference>
<dbReference type="Gene3D" id="2.40.260.10">
    <property type="entry name" value="Sortase"/>
    <property type="match status" value="1"/>
</dbReference>
<protein>
    <submittedName>
        <fullName evidence="4">Class D sortase</fullName>
    </submittedName>
</protein>
<evidence type="ECO:0000313" key="5">
    <source>
        <dbReference type="Proteomes" id="UP001209318"/>
    </source>
</evidence>
<feature type="active site" description="Proton donor/acceptor" evidence="2">
    <location>
        <position position="124"/>
    </location>
</feature>
<evidence type="ECO:0000256" key="2">
    <source>
        <dbReference type="PIRSR" id="PIRSR605754-1"/>
    </source>
</evidence>
<dbReference type="RefSeq" id="WP_263072204.1">
    <property type="nucleotide sequence ID" value="NZ_JAOUSF010000002.1"/>
</dbReference>
<comment type="caution">
    <text evidence="4">The sequence shown here is derived from an EMBL/GenBank/DDBJ whole genome shotgun (WGS) entry which is preliminary data.</text>
</comment>
<dbReference type="InterPro" id="IPR053525">
    <property type="entry name" value="Sortase_D"/>
</dbReference>
<feature type="active site" description="Acyl-thioester intermediate" evidence="2">
    <location>
        <position position="182"/>
    </location>
</feature>
<sequence>MQKVLKVIMILLFVSGLGLVGYSVYQITDGANKVQEKTAEAKDLINEAGYNSKGQPKDVDWSKIDVDSLSFDKGETMGILYVPKLDKEIPIVEGTDPDELELGVGHYTGTALPLQKDQIVLSGHRDTVFRNFDQLKIGDSFVVQLPYGSFEYKIYETEIVSADDTTVIRSTAPDEILTVTTCYPFYFLGNAPDRFIFYAKPVYEN</sequence>
<gene>
    <name evidence="4" type="ORF">OEV98_05475</name>
</gene>
<dbReference type="InterPro" id="IPR041999">
    <property type="entry name" value="Sortase_D_1"/>
</dbReference>
<evidence type="ECO:0000256" key="1">
    <source>
        <dbReference type="ARBA" id="ARBA00022801"/>
    </source>
</evidence>
<organism evidence="4 5">
    <name type="scientific">Perspicuibacillus lycopersici</name>
    <dbReference type="NCBI Taxonomy" id="1325689"/>
    <lineage>
        <taxon>Bacteria</taxon>
        <taxon>Bacillati</taxon>
        <taxon>Bacillota</taxon>
        <taxon>Bacilli</taxon>
        <taxon>Bacillales</taxon>
        <taxon>Bacillaceae</taxon>
        <taxon>Perspicuibacillus</taxon>
    </lineage>
</organism>
<feature type="transmembrane region" description="Helical" evidence="3">
    <location>
        <begin position="7"/>
        <end position="25"/>
    </location>
</feature>
<accession>A0AAE3LQ35</accession>
<evidence type="ECO:0000313" key="4">
    <source>
        <dbReference type="EMBL" id="MCU9612999.1"/>
    </source>
</evidence>
<dbReference type="NCBIfam" id="NF033746">
    <property type="entry name" value="class_D_sortase"/>
    <property type="match status" value="1"/>
</dbReference>
<keyword evidence="3" id="KW-0472">Membrane</keyword>